<gene>
    <name evidence="1" type="ORF">ACFO0C_44330</name>
</gene>
<keyword evidence="2" id="KW-1185">Reference proteome</keyword>
<dbReference type="Proteomes" id="UP001595867">
    <property type="component" value="Unassembled WGS sequence"/>
</dbReference>
<dbReference type="EMBL" id="JBHSBL010000030">
    <property type="protein sequence ID" value="MFC4072006.1"/>
    <property type="molecule type" value="Genomic_DNA"/>
</dbReference>
<dbReference type="RefSeq" id="WP_378072882.1">
    <property type="nucleotide sequence ID" value="NZ_JBHSBL010000030.1"/>
</dbReference>
<dbReference type="Pfam" id="PF11209">
    <property type="entry name" value="LmeA"/>
    <property type="match status" value="1"/>
</dbReference>
<evidence type="ECO:0000313" key="1">
    <source>
        <dbReference type="EMBL" id="MFC4072006.1"/>
    </source>
</evidence>
<protein>
    <submittedName>
        <fullName evidence="1">LmeA family phospholipid-binding protein</fullName>
    </submittedName>
</protein>
<organism evidence="1 2">
    <name type="scientific">Actinoplanes subglobosus</name>
    <dbReference type="NCBI Taxonomy" id="1547892"/>
    <lineage>
        <taxon>Bacteria</taxon>
        <taxon>Bacillati</taxon>
        <taxon>Actinomycetota</taxon>
        <taxon>Actinomycetes</taxon>
        <taxon>Micromonosporales</taxon>
        <taxon>Micromonosporaceae</taxon>
        <taxon>Actinoplanes</taxon>
    </lineage>
</organism>
<dbReference type="InterPro" id="IPR021373">
    <property type="entry name" value="DUF2993"/>
</dbReference>
<evidence type="ECO:0000313" key="2">
    <source>
        <dbReference type="Proteomes" id="UP001595867"/>
    </source>
</evidence>
<accession>A0ABV8J777</accession>
<reference evidence="2" key="1">
    <citation type="journal article" date="2019" name="Int. J. Syst. Evol. Microbiol.">
        <title>The Global Catalogue of Microorganisms (GCM) 10K type strain sequencing project: providing services to taxonomists for standard genome sequencing and annotation.</title>
        <authorList>
            <consortium name="The Broad Institute Genomics Platform"/>
            <consortium name="The Broad Institute Genome Sequencing Center for Infectious Disease"/>
            <person name="Wu L."/>
            <person name="Ma J."/>
        </authorList>
    </citation>
    <scope>NUCLEOTIDE SEQUENCE [LARGE SCALE GENOMIC DNA]</scope>
    <source>
        <strain evidence="2">TBRC 5832</strain>
    </source>
</reference>
<sequence length="488" mass="51132">MSTLLTGLGLGRLLHRAAHAATGRRRWMVVTGAGVTVLTGLGVAAYALPIPFVDSLVADQVAERVSGQVACAQVTVGGDRLLAQAIRGTLSEVRVTVPDATLSGVQHASFTATLRDVSQPATDQTHVGSMNAAITIGFANMPAVEGTAPPTYRRADDGGLTVETVVPAEASENVKAKLFLKMRIAGDSAEAVPQQLEIFGQKVAASKASALTGGVRKQDLPELPDGVTYKSITPQRDGLHVALAGVATQALDTLPTQVGDQTVTYSAADGLIGISTAIKVEPIIDVPLTIRAEPRLDGDSLTLVPRLVHILGKDRETGDVLSRIVLSQIDEKDLTRKLPALPPGVRYRAVEVDPDGVHVTVSGTTIQPFSVLKQPEGGQPTTFGAEAGFLTASTKGSQQDTRIQLYAEPKITGNVLDIAPQQIEMFGTRFPADRVLSQVKSSPTSYPLQELPAGLTYRSVEVTPTGLLIKLEGRDVTLAKGALGGGSC</sequence>
<comment type="caution">
    <text evidence="1">The sequence shown here is derived from an EMBL/GenBank/DDBJ whole genome shotgun (WGS) entry which is preliminary data.</text>
</comment>
<proteinExistence type="predicted"/>
<name>A0ABV8J777_9ACTN</name>